<keyword evidence="4" id="KW-0479">Metal-binding</keyword>
<accession>A0A9W4XLG2</accession>
<keyword evidence="11" id="KW-1185">Reference proteome</keyword>
<evidence type="ECO:0000313" key="11">
    <source>
        <dbReference type="Proteomes" id="UP001152607"/>
    </source>
</evidence>
<dbReference type="EMBL" id="CAOQHR010000006">
    <property type="protein sequence ID" value="CAI6335958.1"/>
    <property type="molecule type" value="Genomic_DNA"/>
</dbReference>
<reference evidence="10" key="1">
    <citation type="submission" date="2023-01" db="EMBL/GenBank/DDBJ databases">
        <authorList>
            <person name="Van Ghelder C."/>
            <person name="Rancurel C."/>
        </authorList>
    </citation>
    <scope>NUCLEOTIDE SEQUENCE</scope>
    <source>
        <strain evidence="10">CNCM I-4278</strain>
    </source>
</reference>
<dbReference type="SUPFAM" id="SSF47571">
    <property type="entry name" value="Cloroperoxidase"/>
    <property type="match status" value="1"/>
</dbReference>
<evidence type="ECO:0000256" key="1">
    <source>
        <dbReference type="ARBA" id="ARBA00001970"/>
    </source>
</evidence>
<dbReference type="InterPro" id="IPR036851">
    <property type="entry name" value="Chloroperoxidase-like_sf"/>
</dbReference>
<keyword evidence="5" id="KW-0560">Oxidoreductase</keyword>
<dbReference type="PANTHER" id="PTHR33577:SF9">
    <property type="entry name" value="PEROXIDASE STCC"/>
    <property type="match status" value="1"/>
</dbReference>
<comment type="cofactor">
    <cofactor evidence="1">
        <name>heme b</name>
        <dbReference type="ChEBI" id="CHEBI:60344"/>
    </cofactor>
</comment>
<feature type="chain" id="PRO_5040874946" description="Heme haloperoxidase family profile domain-containing protein" evidence="8">
    <location>
        <begin position="19"/>
        <end position="253"/>
    </location>
</feature>
<sequence length="253" mass="27318">MKLLTLTTILPALAFAQAQSIFDDWHPAVPGQDSRGPCPGLNALANHGILPRSGKNITIPDLVKGLGAGVNISAELATILGMGAIKTSDTPALQSFDLDDLGKHNLIEHDGSLSRKDIAFVEGTPTHKLDEDIFDDFMSYFNASASISLPVAAAARWGRMQSSRKDNSQFQYTPSGRFSSYSETAIYYLTLQNPATGTVPVEHLKVLFTEERLPYKEGWRPLVPVNGGSFSQTLLSLAISTPEEASDLVIPSM</sequence>
<dbReference type="PROSITE" id="PS51405">
    <property type="entry name" value="HEME_HALOPEROXIDASE"/>
    <property type="match status" value="1"/>
</dbReference>
<keyword evidence="8" id="KW-0732">Signal</keyword>
<dbReference type="Pfam" id="PF01328">
    <property type="entry name" value="Peroxidase_2"/>
    <property type="match status" value="1"/>
</dbReference>
<dbReference type="Gene3D" id="1.10.489.10">
    <property type="entry name" value="Chloroperoxidase-like"/>
    <property type="match status" value="1"/>
</dbReference>
<keyword evidence="2" id="KW-0575">Peroxidase</keyword>
<dbReference type="AlphaFoldDB" id="A0A9W4XLG2"/>
<comment type="similarity">
    <text evidence="7">Belongs to the chloroperoxidase family.</text>
</comment>
<organism evidence="10 11">
    <name type="scientific">Periconia digitata</name>
    <dbReference type="NCBI Taxonomy" id="1303443"/>
    <lineage>
        <taxon>Eukaryota</taxon>
        <taxon>Fungi</taxon>
        <taxon>Dikarya</taxon>
        <taxon>Ascomycota</taxon>
        <taxon>Pezizomycotina</taxon>
        <taxon>Dothideomycetes</taxon>
        <taxon>Pleosporomycetidae</taxon>
        <taxon>Pleosporales</taxon>
        <taxon>Massarineae</taxon>
        <taxon>Periconiaceae</taxon>
        <taxon>Periconia</taxon>
    </lineage>
</organism>
<evidence type="ECO:0000256" key="8">
    <source>
        <dbReference type="SAM" id="SignalP"/>
    </source>
</evidence>
<dbReference type="GO" id="GO:0046872">
    <property type="term" value="F:metal ion binding"/>
    <property type="evidence" value="ECO:0007669"/>
    <property type="project" value="UniProtKB-KW"/>
</dbReference>
<gene>
    <name evidence="10" type="ORF">PDIGIT_LOCUS9046</name>
</gene>
<evidence type="ECO:0000256" key="5">
    <source>
        <dbReference type="ARBA" id="ARBA00023002"/>
    </source>
</evidence>
<name>A0A9W4XLG2_9PLEO</name>
<evidence type="ECO:0000256" key="7">
    <source>
        <dbReference type="ARBA" id="ARBA00025795"/>
    </source>
</evidence>
<dbReference type="OrthoDB" id="407298at2759"/>
<feature type="signal peptide" evidence="8">
    <location>
        <begin position="1"/>
        <end position="18"/>
    </location>
</feature>
<proteinExistence type="inferred from homology"/>
<comment type="caution">
    <text evidence="10">The sequence shown here is derived from an EMBL/GenBank/DDBJ whole genome shotgun (WGS) entry which is preliminary data.</text>
</comment>
<keyword evidence="6" id="KW-0408">Iron</keyword>
<dbReference type="InterPro" id="IPR000028">
    <property type="entry name" value="Chloroperoxidase"/>
</dbReference>
<protein>
    <recommendedName>
        <fullName evidence="9">Heme haloperoxidase family profile domain-containing protein</fullName>
    </recommendedName>
</protein>
<feature type="domain" description="Heme haloperoxidase family profile" evidence="9">
    <location>
        <begin position="21"/>
        <end position="232"/>
    </location>
</feature>
<evidence type="ECO:0000313" key="10">
    <source>
        <dbReference type="EMBL" id="CAI6335958.1"/>
    </source>
</evidence>
<evidence type="ECO:0000256" key="6">
    <source>
        <dbReference type="ARBA" id="ARBA00023004"/>
    </source>
</evidence>
<evidence type="ECO:0000259" key="9">
    <source>
        <dbReference type="PROSITE" id="PS51405"/>
    </source>
</evidence>
<dbReference type="PANTHER" id="PTHR33577">
    <property type="entry name" value="STERIGMATOCYSTIN BIOSYNTHESIS PEROXIDASE STCC-RELATED"/>
    <property type="match status" value="1"/>
</dbReference>
<evidence type="ECO:0000256" key="4">
    <source>
        <dbReference type="ARBA" id="ARBA00022723"/>
    </source>
</evidence>
<evidence type="ECO:0000256" key="3">
    <source>
        <dbReference type="ARBA" id="ARBA00022617"/>
    </source>
</evidence>
<dbReference type="GO" id="GO:0004601">
    <property type="term" value="F:peroxidase activity"/>
    <property type="evidence" value="ECO:0007669"/>
    <property type="project" value="UniProtKB-KW"/>
</dbReference>
<keyword evidence="3" id="KW-0349">Heme</keyword>
<dbReference type="Proteomes" id="UP001152607">
    <property type="component" value="Unassembled WGS sequence"/>
</dbReference>
<evidence type="ECO:0000256" key="2">
    <source>
        <dbReference type="ARBA" id="ARBA00022559"/>
    </source>
</evidence>